<evidence type="ECO:0000313" key="9">
    <source>
        <dbReference type="Proteomes" id="UP000321926"/>
    </source>
</evidence>
<evidence type="ECO:0000256" key="5">
    <source>
        <dbReference type="ARBA" id="ARBA00023237"/>
    </source>
</evidence>
<accession>A0A5C8KB48</accession>
<dbReference type="GO" id="GO:0009279">
    <property type="term" value="C:cell outer membrane"/>
    <property type="evidence" value="ECO:0007669"/>
    <property type="project" value="UniProtKB-SubCell"/>
</dbReference>
<comment type="caution">
    <text evidence="8">The sequence shown here is derived from an EMBL/GenBank/DDBJ whole genome shotgun (WGS) entry which is preliminary data.</text>
</comment>
<evidence type="ECO:0000256" key="1">
    <source>
        <dbReference type="ARBA" id="ARBA00004442"/>
    </source>
</evidence>
<dbReference type="SUPFAM" id="SSF48452">
    <property type="entry name" value="TPR-like"/>
    <property type="match status" value="1"/>
</dbReference>
<dbReference type="InterPro" id="IPR012944">
    <property type="entry name" value="SusD_RagB_dom"/>
</dbReference>
<dbReference type="InterPro" id="IPR033985">
    <property type="entry name" value="SusD-like_N"/>
</dbReference>
<evidence type="ECO:0000313" key="8">
    <source>
        <dbReference type="EMBL" id="TXK49356.1"/>
    </source>
</evidence>
<comment type="subcellular location">
    <subcellularLocation>
        <location evidence="1">Cell outer membrane</location>
    </subcellularLocation>
</comment>
<reference evidence="8 9" key="1">
    <citation type="submission" date="2019-08" db="EMBL/GenBank/DDBJ databases">
        <authorList>
            <person name="Shi S."/>
        </authorList>
    </citation>
    <scope>NUCLEOTIDE SEQUENCE [LARGE SCALE GENOMIC DNA]</scope>
    <source>
        <strain evidence="8 9">GY10130</strain>
    </source>
</reference>
<dbReference type="CDD" id="cd08977">
    <property type="entry name" value="SusD"/>
    <property type="match status" value="1"/>
</dbReference>
<protein>
    <submittedName>
        <fullName evidence="8">RagB/SusD family nutrient uptake outer membrane protein</fullName>
    </submittedName>
</protein>
<gene>
    <name evidence="8" type="ORF">FVR03_06365</name>
</gene>
<organism evidence="8 9">
    <name type="scientific">Pontibacter qinzhouensis</name>
    <dbReference type="NCBI Taxonomy" id="2603253"/>
    <lineage>
        <taxon>Bacteria</taxon>
        <taxon>Pseudomonadati</taxon>
        <taxon>Bacteroidota</taxon>
        <taxon>Cytophagia</taxon>
        <taxon>Cytophagales</taxon>
        <taxon>Hymenobacteraceae</taxon>
        <taxon>Pontibacter</taxon>
    </lineage>
</organism>
<name>A0A5C8KB48_9BACT</name>
<evidence type="ECO:0000256" key="4">
    <source>
        <dbReference type="ARBA" id="ARBA00023136"/>
    </source>
</evidence>
<keyword evidence="5" id="KW-0998">Cell outer membrane</keyword>
<evidence type="ECO:0000256" key="2">
    <source>
        <dbReference type="ARBA" id="ARBA00006275"/>
    </source>
</evidence>
<dbReference type="Gene3D" id="1.25.40.390">
    <property type="match status" value="1"/>
</dbReference>
<dbReference type="PROSITE" id="PS51257">
    <property type="entry name" value="PROKAR_LIPOPROTEIN"/>
    <property type="match status" value="1"/>
</dbReference>
<dbReference type="AlphaFoldDB" id="A0A5C8KB48"/>
<keyword evidence="4" id="KW-0472">Membrane</keyword>
<keyword evidence="9" id="KW-1185">Reference proteome</keyword>
<comment type="similarity">
    <text evidence="2">Belongs to the SusD family.</text>
</comment>
<dbReference type="EMBL" id="VRTY01000017">
    <property type="protein sequence ID" value="TXK49356.1"/>
    <property type="molecule type" value="Genomic_DNA"/>
</dbReference>
<feature type="domain" description="SusD-like N-terminal" evidence="7">
    <location>
        <begin position="62"/>
        <end position="223"/>
    </location>
</feature>
<feature type="domain" description="RagB/SusD" evidence="6">
    <location>
        <begin position="331"/>
        <end position="479"/>
    </location>
</feature>
<dbReference type="Pfam" id="PF07980">
    <property type="entry name" value="SusD_RagB"/>
    <property type="match status" value="1"/>
</dbReference>
<evidence type="ECO:0000256" key="3">
    <source>
        <dbReference type="ARBA" id="ARBA00022729"/>
    </source>
</evidence>
<sequence length="482" mass="55231">MKKLTYILLLFSFSCTNLEEVPPSNLTTEQFYKNEKDALAAVNAIYHRMFTEQLVLFNRQLMMLEMATDDVTAGPRTRSAQVVDMSKLQHVPNNTAVEWTWQYTYEAINRANIAVDRIEALGEDVINSELKTRLVNEAKLLRAWNYFNLVRWFGPVPLILHETTSLTNEALQVQQASEEVLYNQIILDLTSAESLPAPGTYATADAGRVTAGAAKTLLAKVYLTRKEWGKAADKLKEVIDLGWYSLFDNFADVYNVATKNGKEHIFSIQFNGDPSIVNHLAMFSLPFEFNGEYVDAPHLPGQLYESYDLQDERRNLTLAKQLYNPQTGQTVNLQHLTYVKFFDSSKALAPQQSAKNIPLFRYADILLMYAEALNELNGPTQEAYHPINLVRQRAHIPLLQEVSLNLTKEQFRDAVFLERRKELALEYHRWFDLARRGPEEYVKALHAAGKTNAAPRHVHFPVPQRELQLNLNLRQHPDWVGF</sequence>
<proteinExistence type="inferred from homology"/>
<dbReference type="Proteomes" id="UP000321926">
    <property type="component" value="Unassembled WGS sequence"/>
</dbReference>
<dbReference type="RefSeq" id="WP_147920900.1">
    <property type="nucleotide sequence ID" value="NZ_VRTY01000017.1"/>
</dbReference>
<dbReference type="InterPro" id="IPR011990">
    <property type="entry name" value="TPR-like_helical_dom_sf"/>
</dbReference>
<evidence type="ECO:0000259" key="7">
    <source>
        <dbReference type="Pfam" id="PF14322"/>
    </source>
</evidence>
<evidence type="ECO:0000259" key="6">
    <source>
        <dbReference type="Pfam" id="PF07980"/>
    </source>
</evidence>
<keyword evidence="3" id="KW-0732">Signal</keyword>
<dbReference type="Pfam" id="PF14322">
    <property type="entry name" value="SusD-like_3"/>
    <property type="match status" value="1"/>
</dbReference>
<dbReference type="OrthoDB" id="9792139at2"/>